<protein>
    <submittedName>
        <fullName evidence="3">Tll0923 protein</fullName>
    </submittedName>
</protein>
<dbReference type="STRING" id="197221.gene:10747515"/>
<feature type="domain" description="PPM-type phosphatase" evidence="2">
    <location>
        <begin position="288"/>
        <end position="540"/>
    </location>
</feature>
<dbReference type="SMART" id="SM00332">
    <property type="entry name" value="PP2Cc"/>
    <property type="match status" value="1"/>
</dbReference>
<dbReference type="PATRIC" id="fig|197221.4.peg.969"/>
<dbReference type="SMART" id="SM00331">
    <property type="entry name" value="PP2C_SIG"/>
    <property type="match status" value="1"/>
</dbReference>
<feature type="transmembrane region" description="Helical" evidence="1">
    <location>
        <begin position="606"/>
        <end position="627"/>
    </location>
</feature>
<dbReference type="CDD" id="cd00143">
    <property type="entry name" value="PP2Cc"/>
    <property type="match status" value="1"/>
</dbReference>
<sequence length="646" mass="71072">MTGSATLCVPAAGDDDCGGHLRIEAMNPPAPNLICPECGTANSIHEVECCHCQVPLLKRYLWAIGSALDHYSLGELMGDRYLVQGKHLLLDLMPGEPAPSVDNTAQLYRPYLRLFPKRPHVPELFGALSLPEGDLLLLEHAPVSCIDIADAKVVPGLTHAAPLTTIWNKANLVRRLNWLWQIISLWPALVAENVAPTLLNPQLLRAEGSLVRLLQLQAGHHPTLADLGQFWQTHFSFSDQGENFQQAFTILCQQMQETQETTPESVRQTLETLFQQALDDLGYEYHYDIASRSDQGPSRSRNEDKCLPQTDLANQSWVLALVCDGVGGHEGGDVASGLAINMLAESLKPLNLLETPPATVEEAIQTAIQATNDAINERNDTEQRHERQRMGTTVVGALIEQAYLYLAHIGDSRAYWINRWGCYQLTLDDDVASRDVRLGMSTYHQALELPYGGSLVQALGMAPSQHLHPTVERFLLDEEGVLLLCSDGLSDFNRVETYWRQYLLPVLQGGLSLSAAAEQLIDLANRLNGHDNVTVVLIHCRVKNRAGVLDFDYSDMVCQGELPEVTDITMGYVPPPEPSELDLTVSQVLESPQPQLQPTPRPRSQAWLLLLIAVGIAAAALGFLAVMSSMNRSVVESSPSPLTPPQ</sequence>
<dbReference type="SUPFAM" id="SSF81606">
    <property type="entry name" value="PP2C-like"/>
    <property type="match status" value="1"/>
</dbReference>
<organism evidence="3 4">
    <name type="scientific">Thermosynechococcus vestitus (strain NIES-2133 / IAM M-273 / BP-1)</name>
    <dbReference type="NCBI Taxonomy" id="197221"/>
    <lineage>
        <taxon>Bacteria</taxon>
        <taxon>Bacillati</taxon>
        <taxon>Cyanobacteriota</taxon>
        <taxon>Cyanophyceae</taxon>
        <taxon>Acaryochloridales</taxon>
        <taxon>Thermosynechococcaceae</taxon>
        <taxon>Thermosynechococcus</taxon>
    </lineage>
</organism>
<dbReference type="PANTHER" id="PTHR13832:SF827">
    <property type="entry name" value="PROTEIN PHOSPHATASE 1L"/>
    <property type="match status" value="1"/>
</dbReference>
<evidence type="ECO:0000313" key="4">
    <source>
        <dbReference type="Proteomes" id="UP000000440"/>
    </source>
</evidence>
<proteinExistence type="predicted"/>
<dbReference type="Proteomes" id="UP000000440">
    <property type="component" value="Chromosome"/>
</dbReference>
<dbReference type="PANTHER" id="PTHR13832">
    <property type="entry name" value="PROTEIN PHOSPHATASE 2C"/>
    <property type="match status" value="1"/>
</dbReference>
<dbReference type="GO" id="GO:0004722">
    <property type="term" value="F:protein serine/threonine phosphatase activity"/>
    <property type="evidence" value="ECO:0007669"/>
    <property type="project" value="InterPro"/>
</dbReference>
<evidence type="ECO:0000259" key="2">
    <source>
        <dbReference type="PROSITE" id="PS51746"/>
    </source>
</evidence>
<dbReference type="InterPro" id="IPR015655">
    <property type="entry name" value="PP2C"/>
</dbReference>
<accession>Q8DKD6</accession>
<dbReference type="InterPro" id="IPR001932">
    <property type="entry name" value="PPM-type_phosphatase-like_dom"/>
</dbReference>
<gene>
    <name evidence="3" type="ordered locus">tll0923</name>
</gene>
<reference evidence="3 4" key="1">
    <citation type="journal article" date="2002" name="DNA Res.">
        <title>Complete genome structure of the thermophilic cyanobacterium Thermosynechococcus elongatus BP-1.</title>
        <authorList>
            <person name="Nakamura Y."/>
            <person name="Kaneko T."/>
            <person name="Sato S."/>
            <person name="Ikeuchi M."/>
            <person name="Katoh H."/>
            <person name="Sasamoto S."/>
            <person name="Watanabe A."/>
            <person name="Iriguchi M."/>
            <person name="Kawashima K."/>
            <person name="Kimura T."/>
            <person name="Kishida Y."/>
            <person name="Kiyokawa C."/>
            <person name="Kohara M."/>
            <person name="Matsumoto M."/>
            <person name="Matsuno A."/>
            <person name="Nakazaki N."/>
            <person name="Shimpo S."/>
            <person name="Sugimoto M."/>
            <person name="Takeuchi C."/>
            <person name="Yamada M."/>
            <person name="Tabata S."/>
        </authorList>
    </citation>
    <scope>NUCLEOTIDE SEQUENCE [LARGE SCALE GENOMIC DNA]</scope>
    <source>
        <strain evidence="4">IAM M-273 / NIES-2133 / BP-1</strain>
    </source>
</reference>
<evidence type="ECO:0000256" key="1">
    <source>
        <dbReference type="SAM" id="Phobius"/>
    </source>
</evidence>
<dbReference type="EMBL" id="BA000039">
    <property type="protein sequence ID" value="BAC08475.1"/>
    <property type="molecule type" value="Genomic_DNA"/>
</dbReference>
<keyword evidence="1" id="KW-1133">Transmembrane helix</keyword>
<dbReference type="RefSeq" id="WP_011056767.1">
    <property type="nucleotide sequence ID" value="NC_004113.1"/>
</dbReference>
<dbReference type="Gene3D" id="3.60.40.10">
    <property type="entry name" value="PPM-type phosphatase domain"/>
    <property type="match status" value="1"/>
</dbReference>
<dbReference type="KEGG" id="tel:tll0923"/>
<dbReference type="InterPro" id="IPR036457">
    <property type="entry name" value="PPM-type-like_dom_sf"/>
</dbReference>
<dbReference type="AlphaFoldDB" id="Q8DKD6"/>
<dbReference type="eggNOG" id="COG0631">
    <property type="taxonomic scope" value="Bacteria"/>
</dbReference>
<dbReference type="Pfam" id="PF13672">
    <property type="entry name" value="PP2C_2"/>
    <property type="match status" value="1"/>
</dbReference>
<dbReference type="PROSITE" id="PS51746">
    <property type="entry name" value="PPM_2"/>
    <property type="match status" value="1"/>
</dbReference>
<name>Q8DKD6_THEVB</name>
<keyword evidence="1" id="KW-0812">Transmembrane</keyword>
<keyword evidence="4" id="KW-1185">Reference proteome</keyword>
<evidence type="ECO:0000313" key="3">
    <source>
        <dbReference type="EMBL" id="BAC08475.1"/>
    </source>
</evidence>
<dbReference type="EnsemblBacteria" id="BAC08475">
    <property type="protein sequence ID" value="BAC08475"/>
    <property type="gene ID" value="BAC08475"/>
</dbReference>
<keyword evidence="1" id="KW-0472">Membrane</keyword>